<accession>A0A8J6N8R3</accession>
<dbReference type="InterPro" id="IPR025500">
    <property type="entry name" value="DUF4390"/>
</dbReference>
<proteinExistence type="predicted"/>
<dbReference type="AlphaFoldDB" id="A0A8J6N8R3"/>
<evidence type="ECO:0000313" key="1">
    <source>
        <dbReference type="EMBL" id="MBC8316696.1"/>
    </source>
</evidence>
<reference evidence="1 2" key="1">
    <citation type="submission" date="2020-08" db="EMBL/GenBank/DDBJ databases">
        <title>Bridging the membrane lipid divide: bacteria of the FCB group superphylum have the potential to synthesize archaeal ether lipids.</title>
        <authorList>
            <person name="Villanueva L."/>
            <person name="Von Meijenfeldt F.A.B."/>
            <person name="Westbye A.B."/>
            <person name="Yadav S."/>
            <person name="Hopmans E.C."/>
            <person name="Dutilh B.E."/>
            <person name="Sinninghe Damste J.S."/>
        </authorList>
    </citation>
    <scope>NUCLEOTIDE SEQUENCE [LARGE SCALE GENOMIC DNA]</scope>
    <source>
        <strain evidence="1">NIOZ-UU47</strain>
    </source>
</reference>
<comment type="caution">
    <text evidence="1">The sequence shown here is derived from an EMBL/GenBank/DDBJ whole genome shotgun (WGS) entry which is preliminary data.</text>
</comment>
<evidence type="ECO:0000313" key="2">
    <source>
        <dbReference type="Proteomes" id="UP000614424"/>
    </source>
</evidence>
<name>A0A8J6N8R3_9BACT</name>
<dbReference type="Proteomes" id="UP000614424">
    <property type="component" value="Unassembled WGS sequence"/>
</dbReference>
<dbReference type="EMBL" id="JACNJZ010000048">
    <property type="protein sequence ID" value="MBC8316696.1"/>
    <property type="molecule type" value="Genomic_DNA"/>
</dbReference>
<dbReference type="Pfam" id="PF14334">
    <property type="entry name" value="DUF4390"/>
    <property type="match status" value="1"/>
</dbReference>
<gene>
    <name evidence="1" type="ORF">H8E41_02250</name>
</gene>
<protein>
    <submittedName>
        <fullName evidence="1">DUF4390 domain-containing protein</fullName>
    </submittedName>
</protein>
<sequence>MTEQGSMLRNVCNTVKTACLVFVFIFCAGSIVHGKEDASIYDMAVMNSDQDLLLYFRIKDAFTEEMVKGIESGIPITFTFYISFFQNRTNLTKTKLVSFDFDHTLSYDTLKEEYRIQFDEDGERIVTVKSLEEAQKLMAEVNDLQITDLASLGTGHKYGVGAKVRLGKKILPLNFHYIIPFRNFWEFNTEWTEIEFVR</sequence>
<organism evidence="1 2">
    <name type="scientific">Candidatus Desulfobia pelagia</name>
    <dbReference type="NCBI Taxonomy" id="2841692"/>
    <lineage>
        <taxon>Bacteria</taxon>
        <taxon>Pseudomonadati</taxon>
        <taxon>Thermodesulfobacteriota</taxon>
        <taxon>Desulfobulbia</taxon>
        <taxon>Desulfobulbales</taxon>
        <taxon>Desulfobulbaceae</taxon>
        <taxon>Candidatus Desulfobia</taxon>
    </lineage>
</organism>